<evidence type="ECO:0000256" key="1">
    <source>
        <dbReference type="SAM" id="MobiDB-lite"/>
    </source>
</evidence>
<dbReference type="Proteomes" id="UP001151760">
    <property type="component" value="Unassembled WGS sequence"/>
</dbReference>
<feature type="domain" description="Integrase catalytic" evidence="2">
    <location>
        <begin position="1"/>
        <end position="152"/>
    </location>
</feature>
<sequence>MDFVTGLPTTQKRHDAIWVVVDRLTKSAHFLPIRKNYGISKLAEIFQQEIVRLHGTPTSIVSDRDPKFTSRFWKGLQKAWGTRLKFSTAFHPQTDGQSERTIQTLEDMLRACALEWTGDNLHPLHVASYPFDQIQPDMSLSEEPESILDRQERVLRNKVIHFVKILWKNHPEREANWETKSLCELVILISLSSSLIVAMSVHNSVHNTPHNSDDEADPNNQAVTLISKLDLSHPLHLHPNDSTTLTIVSIKLKGTENYNVWSCAMLLALEGRNKIGFIDNTCRRSYTDEVLGRQWDRVNVVVMAWILNSILEELFLGQFFSKRAYEVWKELKETFDRVDGSVTFNLHHKKLNFLSLIKDNSLNDRGKGVQANMAGANQHLTYTDKNLVNVIDISYLRIRVSHPNGTEALITKVARDNKFIVGFDESKCFLMSHNLMDVKIMRIGKQVNDCIILTVVEDARVHVRHSSVDKVSQDLDHVNFFDEIVHEGPDTSYDDPNLNAPQGSNGSANENEMAATSDNEAILSKDDNSNIQTT</sequence>
<evidence type="ECO:0000259" key="2">
    <source>
        <dbReference type="PROSITE" id="PS50994"/>
    </source>
</evidence>
<dbReference type="PANTHER" id="PTHR35046">
    <property type="entry name" value="ZINC KNUCKLE (CCHC-TYPE) FAMILY PROTEIN"/>
    <property type="match status" value="1"/>
</dbReference>
<name>A0ABQ5F7D6_9ASTR</name>
<proteinExistence type="predicted"/>
<feature type="compositionally biased region" description="Polar residues" evidence="1">
    <location>
        <begin position="499"/>
        <end position="519"/>
    </location>
</feature>
<dbReference type="InterPro" id="IPR029472">
    <property type="entry name" value="Copia-like_N"/>
</dbReference>
<dbReference type="SUPFAM" id="SSF53098">
    <property type="entry name" value="Ribonuclease H-like"/>
    <property type="match status" value="1"/>
</dbReference>
<evidence type="ECO:0000313" key="3">
    <source>
        <dbReference type="EMBL" id="GJT59301.1"/>
    </source>
</evidence>
<gene>
    <name evidence="3" type="ORF">Tco_1002834</name>
</gene>
<dbReference type="CDD" id="cd00024">
    <property type="entry name" value="CD_CSD"/>
    <property type="match status" value="1"/>
</dbReference>
<dbReference type="InterPro" id="IPR001584">
    <property type="entry name" value="Integrase_cat-core"/>
</dbReference>
<dbReference type="PROSITE" id="PS50994">
    <property type="entry name" value="INTEGRASE"/>
    <property type="match status" value="1"/>
</dbReference>
<protein>
    <submittedName>
        <fullName evidence="3">Retrotransposable element Tf2</fullName>
    </submittedName>
</protein>
<dbReference type="InterPro" id="IPR012337">
    <property type="entry name" value="RNaseH-like_sf"/>
</dbReference>
<feature type="region of interest" description="Disordered" evidence="1">
    <location>
        <begin position="489"/>
        <end position="534"/>
    </location>
</feature>
<organism evidence="3 4">
    <name type="scientific">Tanacetum coccineum</name>
    <dbReference type="NCBI Taxonomy" id="301880"/>
    <lineage>
        <taxon>Eukaryota</taxon>
        <taxon>Viridiplantae</taxon>
        <taxon>Streptophyta</taxon>
        <taxon>Embryophyta</taxon>
        <taxon>Tracheophyta</taxon>
        <taxon>Spermatophyta</taxon>
        <taxon>Magnoliopsida</taxon>
        <taxon>eudicotyledons</taxon>
        <taxon>Gunneridae</taxon>
        <taxon>Pentapetalae</taxon>
        <taxon>asterids</taxon>
        <taxon>campanulids</taxon>
        <taxon>Asterales</taxon>
        <taxon>Asteraceae</taxon>
        <taxon>Asteroideae</taxon>
        <taxon>Anthemideae</taxon>
        <taxon>Anthemidinae</taxon>
        <taxon>Tanacetum</taxon>
    </lineage>
</organism>
<keyword evidence="4" id="KW-1185">Reference proteome</keyword>
<dbReference type="InterPro" id="IPR036397">
    <property type="entry name" value="RNaseH_sf"/>
</dbReference>
<accession>A0ABQ5F7D6</accession>
<evidence type="ECO:0000313" key="4">
    <source>
        <dbReference type="Proteomes" id="UP001151760"/>
    </source>
</evidence>
<dbReference type="PANTHER" id="PTHR35046:SF26">
    <property type="entry name" value="RNA-DIRECTED DNA POLYMERASE"/>
    <property type="match status" value="1"/>
</dbReference>
<comment type="caution">
    <text evidence="3">The sequence shown here is derived from an EMBL/GenBank/DDBJ whole genome shotgun (WGS) entry which is preliminary data.</text>
</comment>
<dbReference type="Pfam" id="PF14244">
    <property type="entry name" value="Retrotran_gag_3"/>
    <property type="match status" value="1"/>
</dbReference>
<reference evidence="3" key="2">
    <citation type="submission" date="2022-01" db="EMBL/GenBank/DDBJ databases">
        <authorList>
            <person name="Yamashiro T."/>
            <person name="Shiraishi A."/>
            <person name="Satake H."/>
            <person name="Nakayama K."/>
        </authorList>
    </citation>
    <scope>NUCLEOTIDE SEQUENCE</scope>
</reference>
<reference evidence="3" key="1">
    <citation type="journal article" date="2022" name="Int. J. Mol. Sci.">
        <title>Draft Genome of Tanacetum Coccineum: Genomic Comparison of Closely Related Tanacetum-Family Plants.</title>
        <authorList>
            <person name="Yamashiro T."/>
            <person name="Shiraishi A."/>
            <person name="Nakayama K."/>
            <person name="Satake H."/>
        </authorList>
    </citation>
    <scope>NUCLEOTIDE SEQUENCE</scope>
</reference>
<dbReference type="EMBL" id="BQNB010017097">
    <property type="protein sequence ID" value="GJT59301.1"/>
    <property type="molecule type" value="Genomic_DNA"/>
</dbReference>
<dbReference type="Gene3D" id="3.30.420.10">
    <property type="entry name" value="Ribonuclease H-like superfamily/Ribonuclease H"/>
    <property type="match status" value="1"/>
</dbReference>